<dbReference type="SUPFAM" id="SSF52540">
    <property type="entry name" value="P-loop containing nucleoside triphosphate hydrolases"/>
    <property type="match status" value="1"/>
</dbReference>
<gene>
    <name evidence="11" type="ORF">LNINA_LOCUS9801</name>
</gene>
<dbReference type="GO" id="GO:0140359">
    <property type="term" value="F:ABC-type transporter activity"/>
    <property type="evidence" value="ECO:0007669"/>
    <property type="project" value="InterPro"/>
</dbReference>
<dbReference type="AlphaFoldDB" id="A0AAV1JPF8"/>
<evidence type="ECO:0000313" key="12">
    <source>
        <dbReference type="Proteomes" id="UP001497472"/>
    </source>
</evidence>
<evidence type="ECO:0000256" key="8">
    <source>
        <dbReference type="ARBA" id="ARBA00023136"/>
    </source>
</evidence>
<keyword evidence="12" id="KW-1185">Reference proteome</keyword>
<dbReference type="InterPro" id="IPR050352">
    <property type="entry name" value="ABCG_transporters"/>
</dbReference>
<feature type="transmembrane region" description="Helical" evidence="9">
    <location>
        <begin position="618"/>
        <end position="635"/>
    </location>
</feature>
<dbReference type="InterPro" id="IPR013525">
    <property type="entry name" value="ABC2_TM"/>
</dbReference>
<dbReference type="GO" id="GO:0005524">
    <property type="term" value="F:ATP binding"/>
    <property type="evidence" value="ECO:0007669"/>
    <property type="project" value="UniProtKB-KW"/>
</dbReference>
<dbReference type="CDD" id="cd03213">
    <property type="entry name" value="ABCG_EPDR"/>
    <property type="match status" value="1"/>
</dbReference>
<dbReference type="Proteomes" id="UP001497472">
    <property type="component" value="Unassembled WGS sequence"/>
</dbReference>
<accession>A0AAV1JPF8</accession>
<protein>
    <recommendedName>
        <fullName evidence="10">ABC transporter domain-containing protein</fullName>
    </recommendedName>
</protein>
<dbReference type="InterPro" id="IPR017871">
    <property type="entry name" value="ABC_transporter-like_CS"/>
</dbReference>
<dbReference type="SMART" id="SM00382">
    <property type="entry name" value="AAA"/>
    <property type="match status" value="1"/>
</dbReference>
<dbReference type="InterPro" id="IPR027417">
    <property type="entry name" value="P-loop_NTPase"/>
</dbReference>
<dbReference type="Gene3D" id="3.40.50.300">
    <property type="entry name" value="P-loop containing nucleotide triphosphate hydrolases"/>
    <property type="match status" value="1"/>
</dbReference>
<feature type="transmembrane region" description="Helical" evidence="9">
    <location>
        <begin position="475"/>
        <end position="497"/>
    </location>
</feature>
<organism evidence="11 12">
    <name type="scientific">Leptosia nina</name>
    <dbReference type="NCBI Taxonomy" id="320188"/>
    <lineage>
        <taxon>Eukaryota</taxon>
        <taxon>Metazoa</taxon>
        <taxon>Ecdysozoa</taxon>
        <taxon>Arthropoda</taxon>
        <taxon>Hexapoda</taxon>
        <taxon>Insecta</taxon>
        <taxon>Pterygota</taxon>
        <taxon>Neoptera</taxon>
        <taxon>Endopterygota</taxon>
        <taxon>Lepidoptera</taxon>
        <taxon>Glossata</taxon>
        <taxon>Ditrysia</taxon>
        <taxon>Papilionoidea</taxon>
        <taxon>Pieridae</taxon>
        <taxon>Pierinae</taxon>
        <taxon>Leptosia</taxon>
    </lineage>
</organism>
<dbReference type="PANTHER" id="PTHR48041">
    <property type="entry name" value="ABC TRANSPORTER G FAMILY MEMBER 28"/>
    <property type="match status" value="1"/>
</dbReference>
<evidence type="ECO:0000256" key="2">
    <source>
        <dbReference type="ARBA" id="ARBA00005814"/>
    </source>
</evidence>
<keyword evidence="4 9" id="KW-0812">Transmembrane</keyword>
<dbReference type="FunFam" id="3.40.50.300:FF:001077">
    <property type="entry name" value="Uncharacterized protein, isoform A"/>
    <property type="match status" value="1"/>
</dbReference>
<comment type="subcellular location">
    <subcellularLocation>
        <location evidence="1">Membrane</location>
        <topology evidence="1">Multi-pass membrane protein</topology>
    </subcellularLocation>
</comment>
<evidence type="ECO:0000256" key="7">
    <source>
        <dbReference type="ARBA" id="ARBA00022989"/>
    </source>
</evidence>
<evidence type="ECO:0000256" key="1">
    <source>
        <dbReference type="ARBA" id="ARBA00004141"/>
    </source>
</evidence>
<dbReference type="Pfam" id="PF01061">
    <property type="entry name" value="ABC2_membrane"/>
    <property type="match status" value="1"/>
</dbReference>
<dbReference type="GO" id="GO:0005886">
    <property type="term" value="C:plasma membrane"/>
    <property type="evidence" value="ECO:0007669"/>
    <property type="project" value="TreeGrafter"/>
</dbReference>
<dbReference type="InterPro" id="IPR003439">
    <property type="entry name" value="ABC_transporter-like_ATP-bd"/>
</dbReference>
<feature type="transmembrane region" description="Helical" evidence="9">
    <location>
        <begin position="647"/>
        <end position="669"/>
    </location>
</feature>
<dbReference type="PROSITE" id="PS50893">
    <property type="entry name" value="ABC_TRANSPORTER_2"/>
    <property type="match status" value="1"/>
</dbReference>
<evidence type="ECO:0000256" key="6">
    <source>
        <dbReference type="ARBA" id="ARBA00022840"/>
    </source>
</evidence>
<keyword evidence="6" id="KW-0067">ATP-binding</keyword>
<sequence length="727" mass="81443">MRLKIVAAEQVVRYALRAGSACVKVLARDVIRVDRVQLYHCTGGKPYHTERSAQCAAARETLSYEFFDNNHNIIVQYCASLSIDLLTHFCTPDFSDISEKPDKMDLEFRNLTYTVHSRILKGTSRQVVKGVNGRFRSGQLVAIMGPSGAGKSSLLNAISGYRSAGVTGELLVNGETRDEHSFQRSSCYITQEDLLQPLLTVREAMDVAASLKLPRGVKAPSEEILQELGLLDHQHTRTDQLSGGQKKRLSIALELVNNPPVFFLDEPTSGLDNVTTVQCVKLLKLLARQGRTVVCTIHQPAASLFELFDQAYIIADGLCIYQGDTEAMVPHLTSLGLVCPRHHNPADFIIELTETQEYIQMLSQEILNGTLYKSTKIDASSEPPASTMQLKICYQTDDNVAETEIVLSTDKCTYMKEYTAASSTTLASKMSKDSSVAWMKMQKVETRGYPTTYFQQFAVLLTRMLLQISRNRQALWIQTIHHIGCAILVGVCFFNMANDGTQMFNHLKMCVGLIIFFAYTQIMVPVLVYPQEVKLVKKEHFNRWYNLIPYYGALTVSKLPVQVSLNIIFCSIVYFMVGVPYAHDRFLTFCLIGNVVSLVSEGVGMAIGSVFSVRNGCAIGPAAIAPFLGLAIYGFDFAHKIPLMMNIVMKTSFIRCGVVAMVLTIFGFGREPLECNDVYCHFAKPNVLLQYLDIERSSVWFEIFIMIFIMVSVRFLCFMGLRWRFAT</sequence>
<proteinExistence type="inferred from homology"/>
<comment type="caution">
    <text evidence="11">The sequence shown here is derived from an EMBL/GenBank/DDBJ whole genome shotgun (WGS) entry which is preliminary data.</text>
</comment>
<evidence type="ECO:0000256" key="3">
    <source>
        <dbReference type="ARBA" id="ARBA00022448"/>
    </source>
</evidence>
<dbReference type="EMBL" id="CAVLEF010000083">
    <property type="protein sequence ID" value="CAK1550583.1"/>
    <property type="molecule type" value="Genomic_DNA"/>
</dbReference>
<evidence type="ECO:0000256" key="5">
    <source>
        <dbReference type="ARBA" id="ARBA00022741"/>
    </source>
</evidence>
<evidence type="ECO:0000313" key="11">
    <source>
        <dbReference type="EMBL" id="CAK1550583.1"/>
    </source>
</evidence>
<name>A0AAV1JPF8_9NEOP</name>
<evidence type="ECO:0000259" key="10">
    <source>
        <dbReference type="PROSITE" id="PS50893"/>
    </source>
</evidence>
<reference evidence="11 12" key="1">
    <citation type="submission" date="2023-11" db="EMBL/GenBank/DDBJ databases">
        <authorList>
            <person name="Okamura Y."/>
        </authorList>
    </citation>
    <scope>NUCLEOTIDE SEQUENCE [LARGE SCALE GENOMIC DNA]</scope>
</reference>
<feature type="transmembrane region" description="Helical" evidence="9">
    <location>
        <begin position="509"/>
        <end position="530"/>
    </location>
</feature>
<dbReference type="PANTHER" id="PTHR48041:SF105">
    <property type="entry name" value="FI02074P"/>
    <property type="match status" value="1"/>
</dbReference>
<feature type="domain" description="ABC transporter" evidence="10">
    <location>
        <begin position="106"/>
        <end position="341"/>
    </location>
</feature>
<feature type="transmembrane region" description="Helical" evidence="9">
    <location>
        <begin position="550"/>
        <end position="577"/>
    </location>
</feature>
<keyword evidence="7 9" id="KW-1133">Transmembrane helix</keyword>
<dbReference type="PROSITE" id="PS00211">
    <property type="entry name" value="ABC_TRANSPORTER_1"/>
    <property type="match status" value="1"/>
</dbReference>
<evidence type="ECO:0000256" key="4">
    <source>
        <dbReference type="ARBA" id="ARBA00022692"/>
    </source>
</evidence>
<keyword evidence="5" id="KW-0547">Nucleotide-binding</keyword>
<feature type="transmembrane region" description="Helical" evidence="9">
    <location>
        <begin position="589"/>
        <end position="612"/>
    </location>
</feature>
<keyword evidence="8 9" id="KW-0472">Membrane</keyword>
<dbReference type="Pfam" id="PF00005">
    <property type="entry name" value="ABC_tran"/>
    <property type="match status" value="1"/>
</dbReference>
<feature type="transmembrane region" description="Helical" evidence="9">
    <location>
        <begin position="699"/>
        <end position="721"/>
    </location>
</feature>
<keyword evidence="3" id="KW-0813">Transport</keyword>
<dbReference type="InterPro" id="IPR003593">
    <property type="entry name" value="AAA+_ATPase"/>
</dbReference>
<comment type="similarity">
    <text evidence="2">Belongs to the ABC transporter superfamily. ABCG family. Eye pigment precursor importer (TC 3.A.1.204) subfamily.</text>
</comment>
<evidence type="ECO:0000256" key="9">
    <source>
        <dbReference type="SAM" id="Phobius"/>
    </source>
</evidence>
<dbReference type="GO" id="GO:0016887">
    <property type="term" value="F:ATP hydrolysis activity"/>
    <property type="evidence" value="ECO:0007669"/>
    <property type="project" value="InterPro"/>
</dbReference>